<proteinExistence type="predicted"/>
<feature type="domain" description="COP9 signalosome complex subunit 3 N-terminal helical repeats" evidence="2">
    <location>
        <begin position="51"/>
        <end position="285"/>
    </location>
</feature>
<dbReference type="AlphaFoldDB" id="A0A151GT90"/>
<keyword evidence="4" id="KW-1185">Reference proteome</keyword>
<reference evidence="3 4" key="1">
    <citation type="journal article" date="2016" name="Sci. Rep.">
        <title>Insights into Adaptations to a Near-Obligate Nematode Endoparasitic Lifestyle from the Finished Genome of Drechmeria coniospora.</title>
        <authorList>
            <person name="Zhang L."/>
            <person name="Zhou Z."/>
            <person name="Guo Q."/>
            <person name="Fokkens L."/>
            <person name="Miskei M."/>
            <person name="Pocsi I."/>
            <person name="Zhang W."/>
            <person name="Chen M."/>
            <person name="Wang L."/>
            <person name="Sun Y."/>
            <person name="Donzelli B.G."/>
            <person name="Gibson D.M."/>
            <person name="Nelson D.R."/>
            <person name="Luo J.G."/>
            <person name="Rep M."/>
            <person name="Liu H."/>
            <person name="Yang S."/>
            <person name="Wang J."/>
            <person name="Krasnoff S.B."/>
            <person name="Xu Y."/>
            <person name="Molnar I."/>
            <person name="Lin M."/>
        </authorList>
    </citation>
    <scope>NUCLEOTIDE SEQUENCE [LARGE SCALE GENOMIC DNA]</scope>
    <source>
        <strain evidence="3 4">ARSEF 6962</strain>
    </source>
</reference>
<keyword evidence="1" id="KW-0963">Cytoplasm</keyword>
<evidence type="ECO:0000256" key="1">
    <source>
        <dbReference type="ARBA" id="ARBA00022490"/>
    </source>
</evidence>
<sequence length="491" mass="54967">MTSLKNVFKAFPPSMDVVESTTQYDGAIKQYLASLTQLSREERLDLTQSSIKVLDEIDAADNSLGYLTILDILLEDASSTPGITRDELLDRILEFLLKFDPIQVRYMMAQFLSLLARVSNGNYFSPLVAVDLIATAMLRLDPAGSTFTPLHLPLARLAYMTNSIEPALGILDADIFFYPNMPGSIDTRPLCDPDVPPYHFMPSGAMRVECLESTHLIEYDLCRGMAYVSRRDWDKALDVFEHAITHPAKDKGVSKIMTEAHKKWVLVGLLSLGRLPPLPERTPHMSQSTFEAANGLYNSFATLFQGNKTGELKKMSEENDQRWNEDGNASLVAEVMAAYQKWQIVNLRDVYERVSIAEVRRSTVSAETGEPSVDDETIVVLVRDMIKSGMLKGDIEEGQGAADSYLSFATGRRLLSEAEFTKEVARRHESILSLSQLYRATDVRLSGHQDFVCYLAKEEQRAEMDRESDPAVGFESQIEDEDLMTGIMATI</sequence>
<gene>
    <name evidence="3" type="ORF">DCS_01427</name>
</gene>
<dbReference type="PANTHER" id="PTHR10758:SF1">
    <property type="entry name" value="COP9 SIGNALOSOME COMPLEX SUBUNIT 3"/>
    <property type="match status" value="1"/>
</dbReference>
<accession>A0A151GT90</accession>
<dbReference type="PANTHER" id="PTHR10758">
    <property type="entry name" value="26S PROTEASOME NON-ATPASE REGULATORY SUBUNIT 3/COP9 SIGNALOSOME COMPLEX SUBUNIT 3"/>
    <property type="match status" value="1"/>
</dbReference>
<protein>
    <recommendedName>
        <fullName evidence="2">COP9 signalosome complex subunit 3 N-terminal helical repeats domain-containing protein</fullName>
    </recommendedName>
</protein>
<comment type="caution">
    <text evidence="3">The sequence shown here is derived from an EMBL/GenBank/DDBJ whole genome shotgun (WGS) entry which is preliminary data.</text>
</comment>
<dbReference type="GO" id="GO:0008180">
    <property type="term" value="C:COP9 signalosome"/>
    <property type="evidence" value="ECO:0007669"/>
    <property type="project" value="TreeGrafter"/>
</dbReference>
<dbReference type="Proteomes" id="UP000076580">
    <property type="component" value="Chromosome 01"/>
</dbReference>
<dbReference type="RefSeq" id="XP_040659642.1">
    <property type="nucleotide sequence ID" value="XM_040798759.1"/>
</dbReference>
<dbReference type="STRING" id="98403.A0A151GT90"/>
<dbReference type="InterPro" id="IPR050756">
    <property type="entry name" value="CSN3"/>
</dbReference>
<dbReference type="GO" id="GO:0006511">
    <property type="term" value="P:ubiquitin-dependent protein catabolic process"/>
    <property type="evidence" value="ECO:0007669"/>
    <property type="project" value="TreeGrafter"/>
</dbReference>
<organism evidence="3 4">
    <name type="scientific">Drechmeria coniospora</name>
    <name type="common">Nematophagous fungus</name>
    <name type="synonym">Meria coniospora</name>
    <dbReference type="NCBI Taxonomy" id="98403"/>
    <lineage>
        <taxon>Eukaryota</taxon>
        <taxon>Fungi</taxon>
        <taxon>Dikarya</taxon>
        <taxon>Ascomycota</taxon>
        <taxon>Pezizomycotina</taxon>
        <taxon>Sordariomycetes</taxon>
        <taxon>Hypocreomycetidae</taxon>
        <taxon>Hypocreales</taxon>
        <taxon>Ophiocordycipitaceae</taxon>
        <taxon>Drechmeria</taxon>
    </lineage>
</organism>
<dbReference type="GeneID" id="63714070"/>
<name>A0A151GT90_DRECN</name>
<dbReference type="Pfam" id="PF22788">
    <property type="entry name" value="COP9_hel_rpt"/>
    <property type="match status" value="1"/>
</dbReference>
<dbReference type="InParanoid" id="A0A151GT90"/>
<dbReference type="InterPro" id="IPR055089">
    <property type="entry name" value="COP9_N"/>
</dbReference>
<evidence type="ECO:0000313" key="3">
    <source>
        <dbReference type="EMBL" id="KYK60290.1"/>
    </source>
</evidence>
<dbReference type="EMBL" id="LAYC01000001">
    <property type="protein sequence ID" value="KYK60290.1"/>
    <property type="molecule type" value="Genomic_DNA"/>
</dbReference>
<evidence type="ECO:0000313" key="4">
    <source>
        <dbReference type="Proteomes" id="UP000076580"/>
    </source>
</evidence>
<evidence type="ECO:0000259" key="2">
    <source>
        <dbReference type="Pfam" id="PF22788"/>
    </source>
</evidence>